<dbReference type="Pfam" id="PF00171">
    <property type="entry name" value="Aldedh"/>
    <property type="match status" value="1"/>
</dbReference>
<proteinExistence type="inferred from homology"/>
<dbReference type="InterPro" id="IPR016162">
    <property type="entry name" value="Ald_DH_N"/>
</dbReference>
<name>A0AAE4SDV1_9EURY</name>
<keyword evidence="3 5" id="KW-0560">Oxidoreductase</keyword>
<evidence type="ECO:0000256" key="1">
    <source>
        <dbReference type="ARBA" id="ARBA00009986"/>
    </source>
</evidence>
<dbReference type="EMBL" id="JAWDKD010000018">
    <property type="protein sequence ID" value="MDV0447144.1"/>
    <property type="molecule type" value="Genomic_DNA"/>
</dbReference>
<comment type="similarity">
    <text evidence="1">Belongs to the aldehyde dehydrogenase family.</text>
</comment>
<evidence type="ECO:0000256" key="2">
    <source>
        <dbReference type="ARBA" id="ARBA00011881"/>
    </source>
</evidence>
<dbReference type="RefSeq" id="WP_338099561.1">
    <property type="nucleotide sequence ID" value="NZ_JAWDKD010000018.1"/>
</dbReference>
<dbReference type="PANTHER" id="PTHR11699">
    <property type="entry name" value="ALDEHYDE DEHYDROGENASE-RELATED"/>
    <property type="match status" value="1"/>
</dbReference>
<comment type="caution">
    <text evidence="5">The sequence shown here is derived from an EMBL/GenBank/DDBJ whole genome shotgun (WGS) entry which is preliminary data.</text>
</comment>
<dbReference type="SUPFAM" id="SSF53720">
    <property type="entry name" value="ALDH-like"/>
    <property type="match status" value="1"/>
</dbReference>
<dbReference type="InterPro" id="IPR015590">
    <property type="entry name" value="Aldehyde_DH_dom"/>
</dbReference>
<dbReference type="Proteomes" id="UP001271789">
    <property type="component" value="Unassembled WGS sequence"/>
</dbReference>
<sequence length="501" mass="54155">MFISGKKCEPSSLQKANVKNPATGELVGAVTLADEKTLQDAISSSKTAFDSWSKTDPKDRAFILGKVSAALKEESIANELAVLLTKEQGKPLKEARREIEGVTEVIDYFASLSSVLLSPDAKFYQNSNGYAFVSKKPLGVCAAILPWNLPALIFSWKVIPAILTGNTVVVKPSTDGPLTVLRLAEIFYESGLPAGVLNVVPATGELTGNVFATSPAVQKISFTGSIETGKLLREKVFSAANPVQKRLTLELGGSDAMIVCGDVDVRWAATEAVRARFFNCGQACVSPKRIFVFESIFEEFKKQVLAEVSKIHVGNGLESETTMGPVCDKNQWERLIDVMGRIRLEILETESDEIPGPGAGEILTGGNVLKADRSGKPLNGYFFEPTVVALAPDRSKTSVLLREEIFGPVMVLVPVKDLNDAIERSNDTIYGLGASVWTNNLKQAKTAVEQLDVGIVWVNQHARVLPSLPFGGVKESGIGRENGEQVLNDYLETKTVVLKNV</sequence>
<evidence type="ECO:0000259" key="4">
    <source>
        <dbReference type="Pfam" id="PF00171"/>
    </source>
</evidence>
<dbReference type="Gene3D" id="3.40.605.10">
    <property type="entry name" value="Aldehyde Dehydrogenase, Chain A, domain 1"/>
    <property type="match status" value="1"/>
</dbReference>
<accession>A0AAE4SDV1</accession>
<evidence type="ECO:0000313" key="6">
    <source>
        <dbReference type="Proteomes" id="UP001271789"/>
    </source>
</evidence>
<dbReference type="AlphaFoldDB" id="A0AAE4SDV1"/>
<dbReference type="InterPro" id="IPR016161">
    <property type="entry name" value="Ald_DH/histidinol_DH"/>
</dbReference>
<dbReference type="Gene3D" id="3.40.309.10">
    <property type="entry name" value="Aldehyde Dehydrogenase, Chain A, domain 2"/>
    <property type="match status" value="1"/>
</dbReference>
<organism evidence="5 6">
    <name type="scientific">Methanolapillus africanus</name>
    <dbReference type="NCBI Taxonomy" id="3028297"/>
    <lineage>
        <taxon>Archaea</taxon>
        <taxon>Methanobacteriati</taxon>
        <taxon>Methanobacteriota</taxon>
        <taxon>Stenosarchaea group</taxon>
        <taxon>Methanomicrobia</taxon>
        <taxon>Methanosarcinales</taxon>
        <taxon>Methanosarcinaceae</taxon>
        <taxon>Methanolapillus</taxon>
    </lineage>
</organism>
<dbReference type="EC" id="1.2.1.39" evidence="5"/>
<evidence type="ECO:0000313" key="5">
    <source>
        <dbReference type="EMBL" id="MDV0447144.1"/>
    </source>
</evidence>
<dbReference type="InterPro" id="IPR016163">
    <property type="entry name" value="Ald_DH_C"/>
</dbReference>
<feature type="domain" description="Aldehyde dehydrogenase" evidence="4">
    <location>
        <begin position="12"/>
        <end position="496"/>
    </location>
</feature>
<dbReference type="FunFam" id="3.40.605.10:FF:000007">
    <property type="entry name" value="NAD/NADP-dependent betaine aldehyde dehydrogenase"/>
    <property type="match status" value="1"/>
</dbReference>
<keyword evidence="6" id="KW-1185">Reference proteome</keyword>
<dbReference type="FunFam" id="3.40.605.10:FF:000026">
    <property type="entry name" value="Aldehyde dehydrogenase, putative"/>
    <property type="match status" value="1"/>
</dbReference>
<comment type="subunit">
    <text evidence="2">Homotetramer.</text>
</comment>
<dbReference type="GO" id="GO:0008957">
    <property type="term" value="F:phenylacetaldehyde dehydrogenase (NAD+) activity"/>
    <property type="evidence" value="ECO:0007669"/>
    <property type="project" value="UniProtKB-EC"/>
</dbReference>
<gene>
    <name evidence="5" type="primary">styD</name>
    <name evidence="5" type="ORF">MsAg5_10200</name>
</gene>
<evidence type="ECO:0000256" key="3">
    <source>
        <dbReference type="ARBA" id="ARBA00023002"/>
    </source>
</evidence>
<reference evidence="5" key="1">
    <citation type="submission" date="2023-06" db="EMBL/GenBank/DDBJ databases">
        <title>Genome sequence of Methanosarcinaceae archaeon Ag5.</title>
        <authorList>
            <person name="Protasov E."/>
            <person name="Platt K."/>
            <person name="Poehlein A."/>
            <person name="Daniel R."/>
            <person name="Brune A."/>
        </authorList>
    </citation>
    <scope>NUCLEOTIDE SEQUENCE</scope>
    <source>
        <strain evidence="5">Ag5</strain>
    </source>
</reference>
<protein>
    <submittedName>
        <fullName evidence="5">Phenylacetaldehyde dehydrogenase</fullName>
        <ecNumber evidence="5">1.2.1.39</ecNumber>
    </submittedName>
</protein>